<dbReference type="Proteomes" id="UP000634136">
    <property type="component" value="Unassembled WGS sequence"/>
</dbReference>
<evidence type="ECO:0000259" key="1">
    <source>
        <dbReference type="PROSITE" id="PS50004"/>
    </source>
</evidence>
<keyword evidence="3" id="KW-1185">Reference proteome</keyword>
<dbReference type="InterPro" id="IPR000008">
    <property type="entry name" value="C2_dom"/>
</dbReference>
<dbReference type="PANTHER" id="PTHR32246:SF17">
    <property type="entry name" value="BON1-ASSOCIATED PROTEIN 2"/>
    <property type="match status" value="1"/>
</dbReference>
<reference evidence="2" key="1">
    <citation type="submission" date="2020-09" db="EMBL/GenBank/DDBJ databases">
        <title>Genome-Enabled Discovery of Anthraquinone Biosynthesis in Senna tora.</title>
        <authorList>
            <person name="Kang S.-H."/>
            <person name="Pandey R.P."/>
            <person name="Lee C.-M."/>
            <person name="Sim J.-S."/>
            <person name="Jeong J.-T."/>
            <person name="Choi B.-S."/>
            <person name="Jung M."/>
            <person name="Ginzburg D."/>
            <person name="Zhao K."/>
            <person name="Won S.Y."/>
            <person name="Oh T.-J."/>
            <person name="Yu Y."/>
            <person name="Kim N.-H."/>
            <person name="Lee O.R."/>
            <person name="Lee T.-H."/>
            <person name="Bashyal P."/>
            <person name="Kim T.-S."/>
            <person name="Lee W.-H."/>
            <person name="Kawkins C."/>
            <person name="Kim C.-K."/>
            <person name="Kim J.S."/>
            <person name="Ahn B.O."/>
            <person name="Rhee S.Y."/>
            <person name="Sohng J.K."/>
        </authorList>
    </citation>
    <scope>NUCLEOTIDE SEQUENCE</scope>
    <source>
        <tissue evidence="2">Leaf</tissue>
    </source>
</reference>
<sequence length="153" mass="16967">MSNSHIVEITILSAEDLRTKRRHARSGGVFVCVESPKESRTTEEDPEGRWKQKLEIEVPADAGFITAEVKERSGSLMRDISSIGMAKIPVSDFVGGYVPQDQVQFLSYRLWDRKCRRNGIINVCGVPIVAHAASSSGVVSGIPVWVNHYPPKF</sequence>
<dbReference type="SMART" id="SM00239">
    <property type="entry name" value="C2"/>
    <property type="match status" value="1"/>
</dbReference>
<name>A0A834T3X3_9FABA</name>
<organism evidence="2 3">
    <name type="scientific">Senna tora</name>
    <dbReference type="NCBI Taxonomy" id="362788"/>
    <lineage>
        <taxon>Eukaryota</taxon>
        <taxon>Viridiplantae</taxon>
        <taxon>Streptophyta</taxon>
        <taxon>Embryophyta</taxon>
        <taxon>Tracheophyta</taxon>
        <taxon>Spermatophyta</taxon>
        <taxon>Magnoliopsida</taxon>
        <taxon>eudicotyledons</taxon>
        <taxon>Gunneridae</taxon>
        <taxon>Pentapetalae</taxon>
        <taxon>rosids</taxon>
        <taxon>fabids</taxon>
        <taxon>Fabales</taxon>
        <taxon>Fabaceae</taxon>
        <taxon>Caesalpinioideae</taxon>
        <taxon>Cassia clade</taxon>
        <taxon>Senna</taxon>
    </lineage>
</organism>
<dbReference type="Pfam" id="PF00168">
    <property type="entry name" value="C2"/>
    <property type="match status" value="1"/>
</dbReference>
<dbReference type="EMBL" id="JAAIUW010000009">
    <property type="protein sequence ID" value="KAF7814692.1"/>
    <property type="molecule type" value="Genomic_DNA"/>
</dbReference>
<dbReference type="InterPro" id="IPR035892">
    <property type="entry name" value="C2_domain_sf"/>
</dbReference>
<evidence type="ECO:0000313" key="2">
    <source>
        <dbReference type="EMBL" id="KAF7814692.1"/>
    </source>
</evidence>
<dbReference type="AlphaFoldDB" id="A0A834T3X3"/>
<dbReference type="PROSITE" id="PS50004">
    <property type="entry name" value="C2"/>
    <property type="match status" value="1"/>
</dbReference>
<dbReference type="OrthoDB" id="884464at2759"/>
<gene>
    <name evidence="2" type="ORF">G2W53_028661</name>
</gene>
<proteinExistence type="predicted"/>
<feature type="domain" description="C2" evidence="1">
    <location>
        <begin position="1"/>
        <end position="104"/>
    </location>
</feature>
<comment type="caution">
    <text evidence="2">The sequence shown here is derived from an EMBL/GenBank/DDBJ whole genome shotgun (WGS) entry which is preliminary data.</text>
</comment>
<dbReference type="PANTHER" id="PTHR32246">
    <property type="entry name" value="INGRESSION PROTEIN FIC1"/>
    <property type="match status" value="1"/>
</dbReference>
<dbReference type="SUPFAM" id="SSF49562">
    <property type="entry name" value="C2 domain (Calcium/lipid-binding domain, CaLB)"/>
    <property type="match status" value="1"/>
</dbReference>
<evidence type="ECO:0000313" key="3">
    <source>
        <dbReference type="Proteomes" id="UP000634136"/>
    </source>
</evidence>
<protein>
    <submittedName>
        <fullName evidence="2">BON1-associated protein 2-like</fullName>
    </submittedName>
</protein>
<accession>A0A834T3X3</accession>